<accession>A0A2N5M3Z3</accession>
<gene>
    <name evidence="1" type="ORF">CUU66_14780</name>
</gene>
<organism evidence="1 2">
    <name type="scientific">Peribacillus deserti</name>
    <dbReference type="NCBI Taxonomy" id="673318"/>
    <lineage>
        <taxon>Bacteria</taxon>
        <taxon>Bacillati</taxon>
        <taxon>Bacillota</taxon>
        <taxon>Bacilli</taxon>
        <taxon>Bacillales</taxon>
        <taxon>Bacillaceae</taxon>
        <taxon>Peribacillus</taxon>
    </lineage>
</organism>
<dbReference type="InterPro" id="IPR032366">
    <property type="entry name" value="DUF4871"/>
</dbReference>
<dbReference type="Pfam" id="PF16167">
    <property type="entry name" value="DUF4871"/>
    <property type="match status" value="1"/>
</dbReference>
<evidence type="ECO:0000313" key="2">
    <source>
        <dbReference type="Proteomes" id="UP000234748"/>
    </source>
</evidence>
<evidence type="ECO:0000313" key="1">
    <source>
        <dbReference type="EMBL" id="PLT29081.1"/>
    </source>
</evidence>
<dbReference type="EMBL" id="PGUY01000046">
    <property type="protein sequence ID" value="PLT29081.1"/>
    <property type="molecule type" value="Genomic_DNA"/>
</dbReference>
<dbReference type="Proteomes" id="UP000234748">
    <property type="component" value="Unassembled WGS sequence"/>
</dbReference>
<comment type="caution">
    <text evidence="1">The sequence shown here is derived from an EMBL/GenBank/DDBJ whole genome shotgun (WGS) entry which is preliminary data.</text>
</comment>
<name>A0A2N5M3Z3_9BACI</name>
<dbReference type="AlphaFoldDB" id="A0A2N5M3Z3"/>
<keyword evidence="2" id="KW-1185">Reference proteome</keyword>
<protein>
    <submittedName>
        <fullName evidence="1">Uncharacterized protein</fullName>
    </submittedName>
</protein>
<dbReference type="Gene3D" id="2.60.40.3830">
    <property type="match status" value="1"/>
</dbReference>
<dbReference type="OrthoDB" id="2381403at2"/>
<proteinExistence type="predicted"/>
<sequence length="128" mass="14371">MAEVMSLNDYLSIGKSHSEKEDHPLTPTFKAEGKELIGLEGRIGINNSPLKHQAYNKVLWHLWGNPSEIKGKFKVIGTDLKSGKQEPVLLVNSEGKEKTWEYEGHYTQPNLRAAKTIPSALWFDTPGK</sequence>
<dbReference type="RefSeq" id="WP_101643489.1">
    <property type="nucleotide sequence ID" value="NZ_PGUY01000046.1"/>
</dbReference>
<reference evidence="1 2" key="1">
    <citation type="submission" date="2017-11" db="EMBL/GenBank/DDBJ databases">
        <title>Comparitive Functional Genomics of Dry Heat Resistant strains isolated from the Viking Spacecraft.</title>
        <authorList>
            <person name="Seuylemezian A."/>
            <person name="Cooper K."/>
            <person name="Vaishampayan P."/>
        </authorList>
    </citation>
    <scope>NUCLEOTIDE SEQUENCE [LARGE SCALE GENOMIC DNA]</scope>
    <source>
        <strain evidence="1 2">V1-29</strain>
    </source>
</reference>